<keyword evidence="5" id="KW-1185">Reference proteome</keyword>
<dbReference type="EnsemblMetazoa" id="XM_014394553.2">
    <property type="protein sequence ID" value="XP_014250039.1"/>
    <property type="gene ID" value="LOC106666982"/>
</dbReference>
<dbReference type="AlphaFoldDB" id="A0A8I6RRF3"/>
<evidence type="ECO:0008006" key="6">
    <source>
        <dbReference type="Google" id="ProtNLM"/>
    </source>
</evidence>
<dbReference type="RefSeq" id="XP_014250039.1">
    <property type="nucleotide sequence ID" value="XM_014394553.2"/>
</dbReference>
<reference evidence="4" key="1">
    <citation type="submission" date="2022-01" db="UniProtKB">
        <authorList>
            <consortium name="EnsemblMetazoa"/>
        </authorList>
    </citation>
    <scope>IDENTIFICATION</scope>
</reference>
<dbReference type="PANTHER" id="PTHR11686:SF9">
    <property type="entry name" value="RE13973P"/>
    <property type="match status" value="1"/>
</dbReference>
<dbReference type="Pfam" id="PF01019">
    <property type="entry name" value="G_glu_transpept"/>
    <property type="match status" value="1"/>
</dbReference>
<accession>A0A8I6RRF3</accession>
<sequence length="553" mass="59407">MLDFPSEEDPLPVSNSEQGHYKSAAVVTNTEPCSAIGRDILSKGGSAVDAAIASLLCEGLCGMQNMGIGGGMFMTIYIRETGEAITLDARESAPIASVKDMYKGKPTLSAVGPLAVAVPGELMGYWEAHKRFGKLPWKDLFAPAISMCLNGIPVNHRLGVSFSSTGMEQEILESPSLREILAPNGSLPKSGDLLRMPTLAQTLTTIANDPNGPWALYNGVLTDAFIHDIQKQGGIITKQDLWEYRAKWASPITQKLAGGYTLHTLPPPGCGAVLAFILSVLDGQLKINPRPNAHNYMKIAEAFKYGYALRTGLGDPEFTNVSEAISKLNDKHFRTFIKKKIENTQNTSSSIDIYGADYYLKDDHGTINIVVLAPNGDAVAATSTINTLFGSLIGSPSTGIILNNEMDDFSAPNIVNSFGVTPSPANFIKAKKRPLSSACPSIVLNSEGDVRIVVGAAGGTHIISSTAQVIINNLWLSLSIKQAVDMPRIHHQLLPMILKYECGIPKCVVDELTNRKHKMKKQSPHSSVTAIAQSHGEVTAIYDFRRGGSTAGF</sequence>
<feature type="binding site" evidence="3">
    <location>
        <begin position="384"/>
        <end position="386"/>
    </location>
    <ligand>
        <name>L-glutamate</name>
        <dbReference type="ChEBI" id="CHEBI:29985"/>
    </ligand>
</feature>
<proteinExistence type="predicted"/>
<feature type="binding site" evidence="3">
    <location>
        <position position="90"/>
    </location>
    <ligand>
        <name>L-glutamate</name>
        <dbReference type="ChEBI" id="CHEBI:29985"/>
    </ligand>
</feature>
<dbReference type="PRINTS" id="PR01210">
    <property type="entry name" value="GGTRANSPTASE"/>
</dbReference>
<organism evidence="4 5">
    <name type="scientific">Cimex lectularius</name>
    <name type="common">Bed bug</name>
    <name type="synonym">Acanthia lectularia</name>
    <dbReference type="NCBI Taxonomy" id="79782"/>
    <lineage>
        <taxon>Eukaryota</taxon>
        <taxon>Metazoa</taxon>
        <taxon>Ecdysozoa</taxon>
        <taxon>Arthropoda</taxon>
        <taxon>Hexapoda</taxon>
        <taxon>Insecta</taxon>
        <taxon>Pterygota</taxon>
        <taxon>Neoptera</taxon>
        <taxon>Paraneoptera</taxon>
        <taxon>Hemiptera</taxon>
        <taxon>Heteroptera</taxon>
        <taxon>Panheteroptera</taxon>
        <taxon>Cimicomorpha</taxon>
        <taxon>Cimicidae</taxon>
        <taxon>Cimex</taxon>
    </lineage>
</organism>
<dbReference type="NCBIfam" id="TIGR00066">
    <property type="entry name" value="g_glut_trans"/>
    <property type="match status" value="1"/>
</dbReference>
<dbReference type="InterPro" id="IPR043138">
    <property type="entry name" value="GGT_lsub"/>
</dbReference>
<feature type="binding site" evidence="3">
    <location>
        <position position="408"/>
    </location>
    <ligand>
        <name>L-glutamate</name>
        <dbReference type="ChEBI" id="CHEBI:29985"/>
    </ligand>
</feature>
<dbReference type="Gene3D" id="1.10.246.130">
    <property type="match status" value="1"/>
</dbReference>
<dbReference type="InterPro" id="IPR029055">
    <property type="entry name" value="Ntn_hydrolases_N"/>
</dbReference>
<dbReference type="PANTHER" id="PTHR11686">
    <property type="entry name" value="GAMMA GLUTAMYL TRANSPEPTIDASE"/>
    <property type="match status" value="1"/>
</dbReference>
<keyword evidence="1" id="KW-1202">Platelet aggregation activating toxin</keyword>
<protein>
    <recommendedName>
        <fullName evidence="6">Gamma-glutamyltransferase</fullName>
    </recommendedName>
</protein>
<feature type="binding site" evidence="3">
    <location>
        <begin position="436"/>
        <end position="437"/>
    </location>
    <ligand>
        <name>L-glutamate</name>
        <dbReference type="ChEBI" id="CHEBI:29985"/>
    </ligand>
</feature>
<evidence type="ECO:0000256" key="1">
    <source>
        <dbReference type="ARBA" id="ARBA00084097"/>
    </source>
</evidence>
<feature type="binding site" evidence="3">
    <location>
        <position position="459"/>
    </location>
    <ligand>
        <name>L-glutamate</name>
        <dbReference type="ChEBI" id="CHEBI:29985"/>
    </ligand>
</feature>
<dbReference type="OrthoDB" id="1081007at2759"/>
<keyword evidence="1" id="KW-0800">Toxin</keyword>
<dbReference type="GO" id="GO:0006751">
    <property type="term" value="P:glutathione catabolic process"/>
    <property type="evidence" value="ECO:0007669"/>
    <property type="project" value="InterPro"/>
</dbReference>
<dbReference type="Proteomes" id="UP000494040">
    <property type="component" value="Unassembled WGS sequence"/>
</dbReference>
<evidence type="ECO:0000313" key="4">
    <source>
        <dbReference type="EnsemblMetazoa" id="XP_014250039.1"/>
    </source>
</evidence>
<dbReference type="SUPFAM" id="SSF56235">
    <property type="entry name" value="N-terminal nucleophile aminohydrolases (Ntn hydrolases)"/>
    <property type="match status" value="1"/>
</dbReference>
<evidence type="ECO:0000256" key="3">
    <source>
        <dbReference type="PIRSR" id="PIRSR600101-2"/>
    </source>
</evidence>
<dbReference type="GeneID" id="106666982"/>
<evidence type="ECO:0000313" key="5">
    <source>
        <dbReference type="Proteomes" id="UP000494040"/>
    </source>
</evidence>
<dbReference type="InterPro" id="IPR000101">
    <property type="entry name" value="GGT_peptidase"/>
</dbReference>
<keyword evidence="1" id="KW-1199">Hemostasis impairing toxin</keyword>
<dbReference type="GO" id="GO:0036374">
    <property type="term" value="F:glutathione hydrolase activity"/>
    <property type="evidence" value="ECO:0007669"/>
    <property type="project" value="InterPro"/>
</dbReference>
<dbReference type="Gene3D" id="3.60.20.40">
    <property type="match status" value="1"/>
</dbReference>
<dbReference type="GO" id="GO:0005886">
    <property type="term" value="C:plasma membrane"/>
    <property type="evidence" value="ECO:0007669"/>
    <property type="project" value="TreeGrafter"/>
</dbReference>
<dbReference type="FunFam" id="1.10.246.130:FF:000001">
    <property type="entry name" value="Gamma-glutamyltransferase 5 isoform 1"/>
    <property type="match status" value="1"/>
</dbReference>
<dbReference type="InterPro" id="IPR043137">
    <property type="entry name" value="GGT_ssub_C"/>
</dbReference>
<dbReference type="FunFam" id="3.60.20.40:FF:000001">
    <property type="entry name" value="Gamma-glutamyltranspeptidase 1"/>
    <property type="match status" value="1"/>
</dbReference>
<dbReference type="OMA" id="GFMLVHL"/>
<evidence type="ECO:0000256" key="2">
    <source>
        <dbReference type="PIRSR" id="PIRSR600101-1"/>
    </source>
</evidence>
<feature type="active site" description="Nucleophile" evidence="2">
    <location>
        <position position="366"/>
    </location>
</feature>
<name>A0A8I6RRF3_CIMLE</name>